<gene>
    <name evidence="3" type="ORF">MSPICULIGERA_LOCUS10474</name>
</gene>
<reference evidence="3" key="1">
    <citation type="submission" date="2023-06" db="EMBL/GenBank/DDBJ databases">
        <authorList>
            <person name="Delattre M."/>
        </authorList>
    </citation>
    <scope>NUCLEOTIDE SEQUENCE</scope>
    <source>
        <strain evidence="3">AF72</strain>
    </source>
</reference>
<dbReference type="InterPro" id="IPR050975">
    <property type="entry name" value="Sleep_regulator"/>
</dbReference>
<proteinExistence type="predicted"/>
<dbReference type="Proteomes" id="UP001177023">
    <property type="component" value="Unassembled WGS sequence"/>
</dbReference>
<feature type="chain" id="PRO_5041390233" description="Protein quiver" evidence="2">
    <location>
        <begin position="24"/>
        <end position="137"/>
    </location>
</feature>
<sequence length="137" mass="14923">MSARYSVLLALALLVVHLSFSHAVKCYRCHSGQGYDGSYHPDCMQGSKDMPTCEDEQCYAQIDVDGKVMQRSCGRKEPTITCAPHKGIDGVMRVDCGCDTDLCNNWEPATLKAKAATSSIPYHIAIAVVGAKMIAFF</sequence>
<accession>A0AA36G155</accession>
<organism evidence="3 4">
    <name type="scientific">Mesorhabditis spiculigera</name>
    <dbReference type="NCBI Taxonomy" id="96644"/>
    <lineage>
        <taxon>Eukaryota</taxon>
        <taxon>Metazoa</taxon>
        <taxon>Ecdysozoa</taxon>
        <taxon>Nematoda</taxon>
        <taxon>Chromadorea</taxon>
        <taxon>Rhabditida</taxon>
        <taxon>Rhabditina</taxon>
        <taxon>Rhabditomorpha</taxon>
        <taxon>Rhabditoidea</taxon>
        <taxon>Rhabditidae</taxon>
        <taxon>Mesorhabditinae</taxon>
        <taxon>Mesorhabditis</taxon>
    </lineage>
</organism>
<name>A0AA36G155_9BILA</name>
<feature type="non-terminal residue" evidence="3">
    <location>
        <position position="137"/>
    </location>
</feature>
<dbReference type="AlphaFoldDB" id="A0AA36G155"/>
<evidence type="ECO:0008006" key="5">
    <source>
        <dbReference type="Google" id="ProtNLM"/>
    </source>
</evidence>
<keyword evidence="4" id="KW-1185">Reference proteome</keyword>
<protein>
    <recommendedName>
        <fullName evidence="5">Protein quiver</fullName>
    </recommendedName>
</protein>
<dbReference type="PANTHER" id="PTHR33562">
    <property type="entry name" value="ATILLA, ISOFORM B-RELATED-RELATED"/>
    <property type="match status" value="1"/>
</dbReference>
<evidence type="ECO:0000256" key="1">
    <source>
        <dbReference type="ARBA" id="ARBA00022729"/>
    </source>
</evidence>
<evidence type="ECO:0000313" key="3">
    <source>
        <dbReference type="EMBL" id="CAJ0572080.1"/>
    </source>
</evidence>
<evidence type="ECO:0000256" key="2">
    <source>
        <dbReference type="SAM" id="SignalP"/>
    </source>
</evidence>
<evidence type="ECO:0000313" key="4">
    <source>
        <dbReference type="Proteomes" id="UP001177023"/>
    </source>
</evidence>
<keyword evidence="1 2" id="KW-0732">Signal</keyword>
<comment type="caution">
    <text evidence="3">The sequence shown here is derived from an EMBL/GenBank/DDBJ whole genome shotgun (WGS) entry which is preliminary data.</text>
</comment>
<dbReference type="EMBL" id="CATQJA010002590">
    <property type="protein sequence ID" value="CAJ0572080.1"/>
    <property type="molecule type" value="Genomic_DNA"/>
</dbReference>
<feature type="signal peptide" evidence="2">
    <location>
        <begin position="1"/>
        <end position="23"/>
    </location>
</feature>